<dbReference type="Pfam" id="PF14344">
    <property type="entry name" value="DUF4397"/>
    <property type="match status" value="1"/>
</dbReference>
<evidence type="ECO:0000259" key="1">
    <source>
        <dbReference type="Pfam" id="PF14344"/>
    </source>
</evidence>
<protein>
    <recommendedName>
        <fullName evidence="1">DUF4397 domain-containing protein</fullName>
    </recommendedName>
</protein>
<evidence type="ECO:0000313" key="3">
    <source>
        <dbReference type="Proteomes" id="UP000184233"/>
    </source>
</evidence>
<dbReference type="Proteomes" id="UP000184233">
    <property type="component" value="Unassembled WGS sequence"/>
</dbReference>
<proteinExistence type="predicted"/>
<dbReference type="AlphaFoldDB" id="A0A1M3KX07"/>
<comment type="caution">
    <text evidence="2">The sequence shown here is derived from an EMBL/GenBank/DDBJ whole genome shotgun (WGS) entry which is preliminary data.</text>
</comment>
<gene>
    <name evidence="2" type="ORF">BGO89_10340</name>
</gene>
<dbReference type="STRING" id="1895771.BGO89_10340"/>
<organism evidence="2 3">
    <name type="scientific">Candidatus Kapaibacterium thiocyanatum</name>
    <dbReference type="NCBI Taxonomy" id="1895771"/>
    <lineage>
        <taxon>Bacteria</taxon>
        <taxon>Pseudomonadati</taxon>
        <taxon>Candidatus Kapaibacteriota</taxon>
        <taxon>Candidatus Kapaibacteriia</taxon>
        <taxon>Candidatus Kapaibacteriales</taxon>
        <taxon>Candidatus Kapaibacteriaceae</taxon>
        <taxon>Candidatus Kapaibacterium</taxon>
    </lineage>
</organism>
<accession>A0A1M3KX07</accession>
<dbReference type="InterPro" id="IPR025510">
    <property type="entry name" value="DUF4397"/>
</dbReference>
<dbReference type="EMBL" id="MKVH01000024">
    <property type="protein sequence ID" value="OJX56913.1"/>
    <property type="molecule type" value="Genomic_DNA"/>
</dbReference>
<sequence>MTAGASAQLSNVTFLHNSPDPSLSTIDLYVTQAGNTVKFEDIEFQAANNLDGIAIFDDLEVTFAIALGNSSDASNPVATYNLLPTQEKAYMAIFRGVRETTGFVANPDGQNITLNLQIFEVARQISDPVKAGLYFVHGATDLEIGDLYVRGRAQAAMTSLKYGMNSTQPLLLDRERITLDYTKAGDKTRVTGSFEVDLGTLAGQVIVLTLSGFKTPEDNHNSMDTLSLLAVLENGSVVKCPILAGSQTARVQFVHNAPDPAVGVVDIWINTVKNTSMDNFAYRKATGFANLAAGQPLVIGFAPATATSYRDTIKTVTLPALRAGRSYTIVLQGLVDTTKFPVNPDSRDLNLTALIVDNALETSNEDGRTVLRIVDNSPNAPEMDIITRADTNLFSGARYGDFMAAYKGMEPRVDTLWVRDANNKILRGWVADLRGTNRATLALASGMFDLTSAAPSATFKIILVDPNGTVNASLLEVAPPDTSTSVAEEGMVPASAWTVSPVPASGDVTLSVAASLVGPARFDVYDAAGMFVGSWIAAGADAASAVIPGSTLATGTYLVRATMPDGRTIGTTRFVISR</sequence>
<name>A0A1M3KX07_9BACT</name>
<evidence type="ECO:0000313" key="2">
    <source>
        <dbReference type="EMBL" id="OJX56913.1"/>
    </source>
</evidence>
<reference evidence="2 3" key="1">
    <citation type="submission" date="2016-09" db="EMBL/GenBank/DDBJ databases">
        <title>Genome-resolved meta-omics ties microbial dynamics to process performance in biotechnology for thiocyanate degradation.</title>
        <authorList>
            <person name="Kantor R.S."/>
            <person name="Huddy R.J."/>
            <person name="Iyer R."/>
            <person name="Thomas B.C."/>
            <person name="Brown C.T."/>
            <person name="Anantharaman K."/>
            <person name="Tringe S."/>
            <person name="Hettich R.L."/>
            <person name="Harrison S.T."/>
            <person name="Banfield J.F."/>
        </authorList>
    </citation>
    <scope>NUCLEOTIDE SEQUENCE [LARGE SCALE GENOMIC DNA]</scope>
    <source>
        <strain evidence="2">59-99</strain>
    </source>
</reference>
<feature type="domain" description="DUF4397" evidence="1">
    <location>
        <begin position="249"/>
        <end position="385"/>
    </location>
</feature>